<evidence type="ECO:0000259" key="7">
    <source>
        <dbReference type="Pfam" id="PF14824"/>
    </source>
</evidence>
<dbReference type="EC" id="1.3.1.76" evidence="2"/>
<dbReference type="InterPro" id="IPR028281">
    <property type="entry name" value="Sirohaem_synthase_central"/>
</dbReference>
<keyword evidence="9" id="KW-1185">Reference proteome</keyword>
<gene>
    <name evidence="8" type="ORF">MKQ68_16355</name>
</gene>
<evidence type="ECO:0000256" key="5">
    <source>
        <dbReference type="ARBA" id="ARBA00023244"/>
    </source>
</evidence>
<dbReference type="SUPFAM" id="SSF51735">
    <property type="entry name" value="NAD(P)-binding Rossmann-fold domains"/>
    <property type="match status" value="1"/>
</dbReference>
<reference evidence="8" key="1">
    <citation type="submission" date="2022-10" db="EMBL/GenBank/DDBJ databases">
        <title>Chitinophaga sp. nov., isolated from soil.</title>
        <authorList>
            <person name="Jeon C.O."/>
        </authorList>
    </citation>
    <scope>NUCLEOTIDE SEQUENCE</scope>
    <source>
        <strain evidence="8">R8</strain>
    </source>
</reference>
<sequence>MEENQLFPVFFKLDQLQVLVVGGGNIGHEKVGAMLQNSPRARITVVATWFSTELEQLVKNYPDVELVQKAFSCGDVFGKDLVIAATNDRELNHCIWEKAKAARVLVNVADTPELCDFYLGSIVRKGNLKIAISTNGKSPTIAKRLKEVFQEALPDTLEDVLQKLHMLRERLKGDFSEKVKELNRITSVLVKEKHSEQ</sequence>
<dbReference type="RefSeq" id="WP_264280048.1">
    <property type="nucleotide sequence ID" value="NZ_CP107006.1"/>
</dbReference>
<dbReference type="NCBIfam" id="TIGR01470">
    <property type="entry name" value="cysG_Nterm"/>
    <property type="match status" value="1"/>
</dbReference>
<dbReference type="PANTHER" id="PTHR35330">
    <property type="entry name" value="SIROHEME BIOSYNTHESIS PROTEIN MET8"/>
    <property type="match status" value="1"/>
</dbReference>
<evidence type="ECO:0000256" key="3">
    <source>
        <dbReference type="ARBA" id="ARBA00023002"/>
    </source>
</evidence>
<dbReference type="Pfam" id="PF14824">
    <property type="entry name" value="Sirohm_synth_M"/>
    <property type="match status" value="1"/>
</dbReference>
<comment type="pathway">
    <text evidence="1">Porphyrin-containing compound metabolism; siroheme biosynthesis; sirohydrochlorin from precorrin-2: step 1/1.</text>
</comment>
<organism evidence="8 9">
    <name type="scientific">Chitinophaga horti</name>
    <dbReference type="NCBI Taxonomy" id="2920382"/>
    <lineage>
        <taxon>Bacteria</taxon>
        <taxon>Pseudomonadati</taxon>
        <taxon>Bacteroidota</taxon>
        <taxon>Chitinophagia</taxon>
        <taxon>Chitinophagales</taxon>
        <taxon>Chitinophagaceae</taxon>
        <taxon>Chitinophaga</taxon>
    </lineage>
</organism>
<evidence type="ECO:0000256" key="6">
    <source>
        <dbReference type="ARBA" id="ARBA00047561"/>
    </source>
</evidence>
<dbReference type="InterPro" id="IPR006367">
    <property type="entry name" value="Sirohaem_synthase_N"/>
</dbReference>
<evidence type="ECO:0000256" key="2">
    <source>
        <dbReference type="ARBA" id="ARBA00012400"/>
    </source>
</evidence>
<dbReference type="SUPFAM" id="SSF75615">
    <property type="entry name" value="Siroheme synthase middle domains-like"/>
    <property type="match status" value="1"/>
</dbReference>
<proteinExistence type="predicted"/>
<evidence type="ECO:0000256" key="4">
    <source>
        <dbReference type="ARBA" id="ARBA00023027"/>
    </source>
</evidence>
<evidence type="ECO:0000313" key="8">
    <source>
        <dbReference type="EMBL" id="UYQ91662.1"/>
    </source>
</evidence>
<dbReference type="InterPro" id="IPR028161">
    <property type="entry name" value="Met8-like"/>
</dbReference>
<feature type="domain" description="Siroheme synthase central" evidence="7">
    <location>
        <begin position="126"/>
        <end position="147"/>
    </location>
</feature>
<keyword evidence="3" id="KW-0560">Oxidoreductase</keyword>
<keyword evidence="5" id="KW-0627">Porphyrin biosynthesis</keyword>
<dbReference type="Pfam" id="PF13241">
    <property type="entry name" value="NAD_binding_7"/>
    <property type="match status" value="1"/>
</dbReference>
<protein>
    <recommendedName>
        <fullName evidence="2">precorrin-2 dehydrogenase</fullName>
        <ecNumber evidence="2">1.3.1.76</ecNumber>
    </recommendedName>
</protein>
<accession>A0ABY6IWA6</accession>
<evidence type="ECO:0000313" key="9">
    <source>
        <dbReference type="Proteomes" id="UP001162741"/>
    </source>
</evidence>
<keyword evidence="4" id="KW-0520">NAD</keyword>
<dbReference type="Proteomes" id="UP001162741">
    <property type="component" value="Chromosome"/>
</dbReference>
<dbReference type="EMBL" id="CP107006">
    <property type="protein sequence ID" value="UYQ91662.1"/>
    <property type="molecule type" value="Genomic_DNA"/>
</dbReference>
<dbReference type="PANTHER" id="PTHR35330:SF1">
    <property type="entry name" value="SIROHEME BIOSYNTHESIS PROTEIN MET8"/>
    <property type="match status" value="1"/>
</dbReference>
<name>A0ABY6IWA6_9BACT</name>
<comment type="catalytic activity">
    <reaction evidence="6">
        <text>precorrin-2 + NAD(+) = sirohydrochlorin + NADH + 2 H(+)</text>
        <dbReference type="Rhea" id="RHEA:15613"/>
        <dbReference type="ChEBI" id="CHEBI:15378"/>
        <dbReference type="ChEBI" id="CHEBI:57540"/>
        <dbReference type="ChEBI" id="CHEBI:57945"/>
        <dbReference type="ChEBI" id="CHEBI:58351"/>
        <dbReference type="ChEBI" id="CHEBI:58827"/>
        <dbReference type="EC" id="1.3.1.76"/>
    </reaction>
</comment>
<dbReference type="Gene3D" id="3.30.160.110">
    <property type="entry name" value="Siroheme synthase, domain 2"/>
    <property type="match status" value="1"/>
</dbReference>
<dbReference type="Gene3D" id="3.40.50.720">
    <property type="entry name" value="NAD(P)-binding Rossmann-like Domain"/>
    <property type="match status" value="1"/>
</dbReference>
<evidence type="ECO:0000256" key="1">
    <source>
        <dbReference type="ARBA" id="ARBA00005010"/>
    </source>
</evidence>
<dbReference type="InterPro" id="IPR036291">
    <property type="entry name" value="NAD(P)-bd_dom_sf"/>
</dbReference>